<evidence type="ECO:0000256" key="4">
    <source>
        <dbReference type="ARBA" id="ARBA00023172"/>
    </source>
</evidence>
<name>A0ABW2AQN6_9MICO</name>
<dbReference type="RefSeq" id="WP_377820455.1">
    <property type="nucleotide sequence ID" value="NZ_JBHSWJ010000002.1"/>
</dbReference>
<evidence type="ECO:0000256" key="3">
    <source>
        <dbReference type="ARBA" id="ARBA00023054"/>
    </source>
</evidence>
<keyword evidence="6" id="KW-1185">Reference proteome</keyword>
<dbReference type="Proteomes" id="UP001596356">
    <property type="component" value="Unassembled WGS sequence"/>
</dbReference>
<comment type="similarity">
    <text evidence="2">Belongs to the RmuC family.</text>
</comment>
<gene>
    <name evidence="5" type="ORF">ACFQBT_03645</name>
</gene>
<dbReference type="PANTHER" id="PTHR30563:SF0">
    <property type="entry name" value="DNA RECOMBINATION PROTEIN RMUC"/>
    <property type="match status" value="1"/>
</dbReference>
<evidence type="ECO:0000256" key="1">
    <source>
        <dbReference type="ARBA" id="ARBA00003416"/>
    </source>
</evidence>
<keyword evidence="3" id="KW-0175">Coiled coil</keyword>
<keyword evidence="4" id="KW-0233">DNA recombination</keyword>
<dbReference type="EMBL" id="JBHSWJ010000002">
    <property type="protein sequence ID" value="MFC6712984.1"/>
    <property type="molecule type" value="Genomic_DNA"/>
</dbReference>
<protein>
    <submittedName>
        <fullName evidence="5">DNA recombination protein RmuC</fullName>
    </submittedName>
</protein>
<dbReference type="Pfam" id="PF02646">
    <property type="entry name" value="RmuC"/>
    <property type="match status" value="1"/>
</dbReference>
<dbReference type="InterPro" id="IPR003798">
    <property type="entry name" value="DNA_recombination_RmuC"/>
</dbReference>
<sequence length="395" mass="42336">MNVFLAAVAGLALGALLTWLLVQSRYAARLASAVTERDGLRTQVHALTAASDEDRQVAAELGPLRATLQHVHEQVAELERAREHQFGALGAGLVDVRRVTDQLRSETATLTGALKTSTHAGQWGEAELRRILEASGMLPRVDFEEQLSGTNRDGTGVRPDAVVKLPGDKLLVVDAKAPTGKFLAASAAGLTDTERAALLAEHANALRGYVDSLGKKAYWTAFDNTPELVICFVPSEALLAAALRTDPALFERAITQKVVLASPASLFAILRATSLAWQQDSLTANAQHLLQVGRDLYDRLSTLGIHAATLGKSLEKSVASYNALVGSLESRVLVTARKLHELGIADQPLAVTHPLEASPRSLSAPELVDALPDVDRPQLDYRITPTEPIQDRDSA</sequence>
<evidence type="ECO:0000313" key="5">
    <source>
        <dbReference type="EMBL" id="MFC6712984.1"/>
    </source>
</evidence>
<comment type="caution">
    <text evidence="5">The sequence shown here is derived from an EMBL/GenBank/DDBJ whole genome shotgun (WGS) entry which is preliminary data.</text>
</comment>
<dbReference type="PANTHER" id="PTHR30563">
    <property type="entry name" value="DNA RECOMBINATION PROTEIN RMUC"/>
    <property type="match status" value="1"/>
</dbReference>
<organism evidence="5 6">
    <name type="scientific">Branchiibius cervicis</name>
    <dbReference type="NCBI Taxonomy" id="908252"/>
    <lineage>
        <taxon>Bacteria</taxon>
        <taxon>Bacillati</taxon>
        <taxon>Actinomycetota</taxon>
        <taxon>Actinomycetes</taxon>
        <taxon>Micrococcales</taxon>
        <taxon>Dermacoccaceae</taxon>
        <taxon>Branchiibius</taxon>
    </lineage>
</organism>
<reference evidence="6" key="1">
    <citation type="journal article" date="2019" name="Int. J. Syst. Evol. Microbiol.">
        <title>The Global Catalogue of Microorganisms (GCM) 10K type strain sequencing project: providing services to taxonomists for standard genome sequencing and annotation.</title>
        <authorList>
            <consortium name="The Broad Institute Genomics Platform"/>
            <consortium name="The Broad Institute Genome Sequencing Center for Infectious Disease"/>
            <person name="Wu L."/>
            <person name="Ma J."/>
        </authorList>
    </citation>
    <scope>NUCLEOTIDE SEQUENCE [LARGE SCALE GENOMIC DNA]</scope>
    <source>
        <strain evidence="6">NBRC 106593</strain>
    </source>
</reference>
<proteinExistence type="inferred from homology"/>
<evidence type="ECO:0000256" key="2">
    <source>
        <dbReference type="ARBA" id="ARBA00009840"/>
    </source>
</evidence>
<accession>A0ABW2AQN6</accession>
<comment type="function">
    <text evidence="1">Involved in DNA recombination.</text>
</comment>
<evidence type="ECO:0000313" key="6">
    <source>
        <dbReference type="Proteomes" id="UP001596356"/>
    </source>
</evidence>